<dbReference type="SUPFAM" id="SSF55729">
    <property type="entry name" value="Acyl-CoA N-acyltransferases (Nat)"/>
    <property type="match status" value="1"/>
</dbReference>
<dbReference type="InterPro" id="IPR016181">
    <property type="entry name" value="Acyl_CoA_acyltransferase"/>
</dbReference>
<dbReference type="PROSITE" id="PS51186">
    <property type="entry name" value="GNAT"/>
    <property type="match status" value="1"/>
</dbReference>
<dbReference type="EMBL" id="JBHULC010000008">
    <property type="protein sequence ID" value="MFD2520952.1"/>
    <property type="molecule type" value="Genomic_DNA"/>
</dbReference>
<keyword evidence="3" id="KW-1185">Reference proteome</keyword>
<dbReference type="Proteomes" id="UP001597510">
    <property type="component" value="Unassembled WGS sequence"/>
</dbReference>
<dbReference type="PANTHER" id="PTHR43233">
    <property type="entry name" value="FAMILY N-ACETYLTRANSFERASE, PUTATIVE (AFU_ORTHOLOGUE AFUA_6G03350)-RELATED"/>
    <property type="match status" value="1"/>
</dbReference>
<feature type="domain" description="N-acetyltransferase" evidence="1">
    <location>
        <begin position="3"/>
        <end position="132"/>
    </location>
</feature>
<keyword evidence="2" id="KW-0012">Acyltransferase</keyword>
<protein>
    <submittedName>
        <fullName evidence="2">GNAT family N-acetyltransferase</fullName>
        <ecNumber evidence="2">2.3.-.-</ecNumber>
    </submittedName>
</protein>
<sequence length="132" mass="14827">MAIIYKTDIIPTAEQIIELYENAGLPRPTHDSGRIGKMYANANLIVSAWKNEKLIGVSRSITDWVWCCYLADLAVRKDCQASGIGKELVKITKEKAGEQSMVLLLSVPTAMEYYPKIGMQKVDNGFIIFREE</sequence>
<keyword evidence="2" id="KW-0808">Transferase</keyword>
<proteinExistence type="predicted"/>
<dbReference type="InterPro" id="IPR053144">
    <property type="entry name" value="Acetyltransferase_Butenolide"/>
</dbReference>
<evidence type="ECO:0000313" key="2">
    <source>
        <dbReference type="EMBL" id="MFD2520952.1"/>
    </source>
</evidence>
<dbReference type="CDD" id="cd04301">
    <property type="entry name" value="NAT_SF"/>
    <property type="match status" value="1"/>
</dbReference>
<comment type="caution">
    <text evidence="2">The sequence shown here is derived from an EMBL/GenBank/DDBJ whole genome shotgun (WGS) entry which is preliminary data.</text>
</comment>
<gene>
    <name evidence="2" type="ORF">ACFSR2_08665</name>
</gene>
<evidence type="ECO:0000259" key="1">
    <source>
        <dbReference type="PROSITE" id="PS51186"/>
    </source>
</evidence>
<name>A0ABW5J6F8_9BACT</name>
<dbReference type="Pfam" id="PF00583">
    <property type="entry name" value="Acetyltransf_1"/>
    <property type="match status" value="1"/>
</dbReference>
<dbReference type="GO" id="GO:0016746">
    <property type="term" value="F:acyltransferase activity"/>
    <property type="evidence" value="ECO:0007669"/>
    <property type="project" value="UniProtKB-KW"/>
</dbReference>
<reference evidence="3" key="1">
    <citation type="journal article" date="2019" name="Int. J. Syst. Evol. Microbiol.">
        <title>The Global Catalogue of Microorganisms (GCM) 10K type strain sequencing project: providing services to taxonomists for standard genome sequencing and annotation.</title>
        <authorList>
            <consortium name="The Broad Institute Genomics Platform"/>
            <consortium name="The Broad Institute Genome Sequencing Center for Infectious Disease"/>
            <person name="Wu L."/>
            <person name="Ma J."/>
        </authorList>
    </citation>
    <scope>NUCLEOTIDE SEQUENCE [LARGE SCALE GENOMIC DNA]</scope>
    <source>
        <strain evidence="3">KCTC 52344</strain>
    </source>
</reference>
<dbReference type="RefSeq" id="WP_340235046.1">
    <property type="nucleotide sequence ID" value="NZ_JBBEWC010000003.1"/>
</dbReference>
<dbReference type="InterPro" id="IPR000182">
    <property type="entry name" value="GNAT_dom"/>
</dbReference>
<dbReference type="Gene3D" id="3.40.630.30">
    <property type="match status" value="1"/>
</dbReference>
<dbReference type="EC" id="2.3.-.-" evidence="2"/>
<organism evidence="2 3">
    <name type="scientific">Emticicia soli</name>
    <dbReference type="NCBI Taxonomy" id="2027878"/>
    <lineage>
        <taxon>Bacteria</taxon>
        <taxon>Pseudomonadati</taxon>
        <taxon>Bacteroidota</taxon>
        <taxon>Cytophagia</taxon>
        <taxon>Cytophagales</taxon>
        <taxon>Leadbetterellaceae</taxon>
        <taxon>Emticicia</taxon>
    </lineage>
</organism>
<dbReference type="PANTHER" id="PTHR43233:SF1">
    <property type="entry name" value="FAMILY N-ACETYLTRANSFERASE, PUTATIVE (AFU_ORTHOLOGUE AFUA_6G03350)-RELATED"/>
    <property type="match status" value="1"/>
</dbReference>
<evidence type="ECO:0000313" key="3">
    <source>
        <dbReference type="Proteomes" id="UP001597510"/>
    </source>
</evidence>
<accession>A0ABW5J6F8</accession>